<reference evidence="2" key="2">
    <citation type="submission" date="2023-06" db="EMBL/GenBank/DDBJ databases">
        <authorList>
            <consortium name="Lawrence Berkeley National Laboratory"/>
            <person name="Haridas S."/>
            <person name="Hensen N."/>
            <person name="Bonometti L."/>
            <person name="Westerberg I."/>
            <person name="Brannstrom I.O."/>
            <person name="Guillou S."/>
            <person name="Cros-Aarteil S."/>
            <person name="Calhoun S."/>
            <person name="Kuo A."/>
            <person name="Mondo S."/>
            <person name="Pangilinan J."/>
            <person name="Riley R."/>
            <person name="Labutti K."/>
            <person name="Andreopoulos B."/>
            <person name="Lipzen A."/>
            <person name="Chen C."/>
            <person name="Yanf M."/>
            <person name="Daum C."/>
            <person name="Ng V."/>
            <person name="Clum A."/>
            <person name="Steindorff A."/>
            <person name="Ohm R."/>
            <person name="Martin F."/>
            <person name="Silar P."/>
            <person name="Natvig D."/>
            <person name="Lalanne C."/>
            <person name="Gautier V."/>
            <person name="Ament-Velasquez S.L."/>
            <person name="Kruys A."/>
            <person name="Hutchinson M.I."/>
            <person name="Powell A.J."/>
            <person name="Barry K."/>
            <person name="Miller A.N."/>
            <person name="Grigoriev I.V."/>
            <person name="Debuchy R."/>
            <person name="Gladieux P."/>
            <person name="Thoren M.H."/>
            <person name="Johannesson H."/>
        </authorList>
    </citation>
    <scope>NUCLEOTIDE SEQUENCE</scope>
    <source>
        <strain evidence="2">CBS 958.72</strain>
    </source>
</reference>
<feature type="chain" id="PRO_5042238575" description="Secreted protein" evidence="1">
    <location>
        <begin position="26"/>
        <end position="97"/>
    </location>
</feature>
<keyword evidence="3" id="KW-1185">Reference proteome</keyword>
<comment type="caution">
    <text evidence="2">The sequence shown here is derived from an EMBL/GenBank/DDBJ whole genome shotgun (WGS) entry which is preliminary data.</text>
</comment>
<feature type="signal peptide" evidence="1">
    <location>
        <begin position="1"/>
        <end position="25"/>
    </location>
</feature>
<evidence type="ECO:0000256" key="1">
    <source>
        <dbReference type="SAM" id="SignalP"/>
    </source>
</evidence>
<protein>
    <recommendedName>
        <fullName evidence="4">Secreted protein</fullName>
    </recommendedName>
</protein>
<proteinExistence type="predicted"/>
<keyword evidence="1" id="KW-0732">Signal</keyword>
<gene>
    <name evidence="2" type="ORF">B0T24DRAFT_182350</name>
</gene>
<dbReference type="Proteomes" id="UP001287356">
    <property type="component" value="Unassembled WGS sequence"/>
</dbReference>
<accession>A0AAE0NEM8</accession>
<name>A0AAE0NEM8_9PEZI</name>
<reference evidence="2" key="1">
    <citation type="journal article" date="2023" name="Mol. Phylogenet. Evol.">
        <title>Genome-scale phylogeny and comparative genomics of the fungal order Sordariales.</title>
        <authorList>
            <person name="Hensen N."/>
            <person name="Bonometti L."/>
            <person name="Westerberg I."/>
            <person name="Brannstrom I.O."/>
            <person name="Guillou S."/>
            <person name="Cros-Aarteil S."/>
            <person name="Calhoun S."/>
            <person name="Haridas S."/>
            <person name="Kuo A."/>
            <person name="Mondo S."/>
            <person name="Pangilinan J."/>
            <person name="Riley R."/>
            <person name="LaButti K."/>
            <person name="Andreopoulos B."/>
            <person name="Lipzen A."/>
            <person name="Chen C."/>
            <person name="Yan M."/>
            <person name="Daum C."/>
            <person name="Ng V."/>
            <person name="Clum A."/>
            <person name="Steindorff A."/>
            <person name="Ohm R.A."/>
            <person name="Martin F."/>
            <person name="Silar P."/>
            <person name="Natvig D.O."/>
            <person name="Lalanne C."/>
            <person name="Gautier V."/>
            <person name="Ament-Velasquez S.L."/>
            <person name="Kruys A."/>
            <person name="Hutchinson M.I."/>
            <person name="Powell A.J."/>
            <person name="Barry K."/>
            <person name="Miller A.N."/>
            <person name="Grigoriev I.V."/>
            <person name="Debuchy R."/>
            <person name="Gladieux P."/>
            <person name="Hiltunen Thoren M."/>
            <person name="Johannesson H."/>
        </authorList>
    </citation>
    <scope>NUCLEOTIDE SEQUENCE</scope>
    <source>
        <strain evidence="2">CBS 958.72</strain>
    </source>
</reference>
<dbReference type="AlphaFoldDB" id="A0AAE0NEM8"/>
<dbReference type="EMBL" id="JAULSN010000002">
    <property type="protein sequence ID" value="KAK3380090.1"/>
    <property type="molecule type" value="Genomic_DNA"/>
</dbReference>
<sequence length="97" mass="10745">MLSLSLCCLPCLMLQLQIIANHAEANSEQCSLLVRMCGHSLTELVSYDYNCTFTHRGLDGLDWTGPGQGRWYCFIWFLAFPPSLSGAPSLFRGLDAA</sequence>
<evidence type="ECO:0008006" key="4">
    <source>
        <dbReference type="Google" id="ProtNLM"/>
    </source>
</evidence>
<evidence type="ECO:0000313" key="3">
    <source>
        <dbReference type="Proteomes" id="UP001287356"/>
    </source>
</evidence>
<evidence type="ECO:0000313" key="2">
    <source>
        <dbReference type="EMBL" id="KAK3380090.1"/>
    </source>
</evidence>
<organism evidence="2 3">
    <name type="scientific">Lasiosphaeria ovina</name>
    <dbReference type="NCBI Taxonomy" id="92902"/>
    <lineage>
        <taxon>Eukaryota</taxon>
        <taxon>Fungi</taxon>
        <taxon>Dikarya</taxon>
        <taxon>Ascomycota</taxon>
        <taxon>Pezizomycotina</taxon>
        <taxon>Sordariomycetes</taxon>
        <taxon>Sordariomycetidae</taxon>
        <taxon>Sordariales</taxon>
        <taxon>Lasiosphaeriaceae</taxon>
        <taxon>Lasiosphaeria</taxon>
    </lineage>
</organism>